<reference evidence="8 9" key="1">
    <citation type="submission" date="2018-04" db="EMBL/GenBank/DDBJ databases">
        <title>Novel Campyloabacter and Helicobacter Species and Strains.</title>
        <authorList>
            <person name="Mannion A.J."/>
            <person name="Shen Z."/>
            <person name="Fox J.G."/>
        </authorList>
    </citation>
    <scope>NUCLEOTIDE SEQUENCE [LARGE SCALE GENOMIC DNA]</scope>
    <source>
        <strain evidence="8 9">MIT 04-9362</strain>
    </source>
</reference>
<dbReference type="PANTHER" id="PTHR33692:SF1">
    <property type="entry name" value="RIBOSOME MATURATION FACTOR RIMM"/>
    <property type="match status" value="1"/>
</dbReference>
<dbReference type="AlphaFoldDB" id="A0A3D8J9H3"/>
<dbReference type="GO" id="GO:0005737">
    <property type="term" value="C:cytoplasm"/>
    <property type="evidence" value="ECO:0007669"/>
    <property type="project" value="UniProtKB-SubCell"/>
</dbReference>
<evidence type="ECO:0000313" key="9">
    <source>
        <dbReference type="Proteomes" id="UP000256695"/>
    </source>
</evidence>
<accession>A0A3D8J9H3</accession>
<dbReference type="Gene3D" id="2.40.30.60">
    <property type="entry name" value="RimM"/>
    <property type="match status" value="1"/>
</dbReference>
<sequence length="182" mass="21066">MNDFIEIAKLGRSIGTSGLMKCIIFTDFPNIFQKGNIFFIKPYHAILENQMQPLTLKSFNLSKSTIAFEEIDSLEEAKKITNFLLLSSIEDTKKYCHLQQNEFFWFDIIGCNIFEDTTLLGCVKDIQRIANTDYLIIQTHKELSSLFAKEFLIPYLDHFIISVDIQNKKIHTKNTKNLLEAS</sequence>
<keyword evidence="1 5" id="KW-0963">Cytoplasm</keyword>
<feature type="domain" description="Ribosome maturation factor RimM PRC barrel" evidence="7">
    <location>
        <begin position="105"/>
        <end position="172"/>
    </location>
</feature>
<dbReference type="SUPFAM" id="SSF50447">
    <property type="entry name" value="Translation proteins"/>
    <property type="match status" value="1"/>
</dbReference>
<evidence type="ECO:0000256" key="2">
    <source>
        <dbReference type="ARBA" id="ARBA00022517"/>
    </source>
</evidence>
<dbReference type="InterPro" id="IPR011961">
    <property type="entry name" value="RimM"/>
</dbReference>
<dbReference type="SUPFAM" id="SSF50346">
    <property type="entry name" value="PRC-barrel domain"/>
    <property type="match status" value="1"/>
</dbReference>
<evidence type="ECO:0000256" key="1">
    <source>
        <dbReference type="ARBA" id="ARBA00022490"/>
    </source>
</evidence>
<dbReference type="GO" id="GO:0006364">
    <property type="term" value="P:rRNA processing"/>
    <property type="evidence" value="ECO:0007669"/>
    <property type="project" value="UniProtKB-UniRule"/>
</dbReference>
<dbReference type="GO" id="GO:0043022">
    <property type="term" value="F:ribosome binding"/>
    <property type="evidence" value="ECO:0007669"/>
    <property type="project" value="InterPro"/>
</dbReference>
<dbReference type="PANTHER" id="PTHR33692">
    <property type="entry name" value="RIBOSOME MATURATION FACTOR RIMM"/>
    <property type="match status" value="1"/>
</dbReference>
<comment type="subunit">
    <text evidence="5">Binds ribosomal protein uS19.</text>
</comment>
<dbReference type="RefSeq" id="WP_115578662.1">
    <property type="nucleotide sequence ID" value="NZ_NXLX01000004.1"/>
</dbReference>
<organism evidence="8 9">
    <name type="scientific">Helicobacter anseris</name>
    <dbReference type="NCBI Taxonomy" id="375926"/>
    <lineage>
        <taxon>Bacteria</taxon>
        <taxon>Pseudomonadati</taxon>
        <taxon>Campylobacterota</taxon>
        <taxon>Epsilonproteobacteria</taxon>
        <taxon>Campylobacterales</taxon>
        <taxon>Helicobacteraceae</taxon>
        <taxon>Helicobacter</taxon>
    </lineage>
</organism>
<protein>
    <recommendedName>
        <fullName evidence="5">Ribosome maturation factor RimM</fullName>
    </recommendedName>
</protein>
<dbReference type="InterPro" id="IPR009000">
    <property type="entry name" value="Transl_B-barrel_sf"/>
</dbReference>
<name>A0A3D8J9H3_9HELI</name>
<dbReference type="InterPro" id="IPR002676">
    <property type="entry name" value="RimM_N"/>
</dbReference>
<dbReference type="Gene3D" id="2.30.30.240">
    <property type="entry name" value="PRC-barrel domain"/>
    <property type="match status" value="1"/>
</dbReference>
<keyword evidence="3 5" id="KW-0698">rRNA processing</keyword>
<dbReference type="InterPro" id="IPR036976">
    <property type="entry name" value="RimM_N_sf"/>
</dbReference>
<feature type="domain" description="RimM N-terminal" evidence="6">
    <location>
        <begin position="7"/>
        <end position="88"/>
    </location>
</feature>
<dbReference type="NCBIfam" id="TIGR02273">
    <property type="entry name" value="16S_RimM"/>
    <property type="match status" value="1"/>
</dbReference>
<gene>
    <name evidence="5 8" type="primary">rimM</name>
    <name evidence="8" type="ORF">CQA57_02480</name>
</gene>
<evidence type="ECO:0000256" key="5">
    <source>
        <dbReference type="HAMAP-Rule" id="MF_00014"/>
    </source>
</evidence>
<dbReference type="GO" id="GO:0005840">
    <property type="term" value="C:ribosome"/>
    <property type="evidence" value="ECO:0007669"/>
    <property type="project" value="InterPro"/>
</dbReference>
<dbReference type="Pfam" id="PF24986">
    <property type="entry name" value="PRC_RimM"/>
    <property type="match status" value="1"/>
</dbReference>
<evidence type="ECO:0000256" key="3">
    <source>
        <dbReference type="ARBA" id="ARBA00022552"/>
    </source>
</evidence>
<keyword evidence="4 5" id="KW-0143">Chaperone</keyword>
<comment type="similarity">
    <text evidence="5">Belongs to the RimM family.</text>
</comment>
<dbReference type="OrthoDB" id="9810331at2"/>
<dbReference type="InterPro" id="IPR056792">
    <property type="entry name" value="PRC_RimM"/>
</dbReference>
<dbReference type="HAMAP" id="MF_00014">
    <property type="entry name" value="Ribosome_mat_RimM"/>
    <property type="match status" value="1"/>
</dbReference>
<evidence type="ECO:0000256" key="4">
    <source>
        <dbReference type="ARBA" id="ARBA00023186"/>
    </source>
</evidence>
<keyword evidence="2 5" id="KW-0690">Ribosome biogenesis</keyword>
<dbReference type="Pfam" id="PF01782">
    <property type="entry name" value="RimM"/>
    <property type="match status" value="1"/>
</dbReference>
<evidence type="ECO:0000259" key="7">
    <source>
        <dbReference type="Pfam" id="PF24986"/>
    </source>
</evidence>
<dbReference type="InterPro" id="IPR011033">
    <property type="entry name" value="PRC_barrel-like_sf"/>
</dbReference>
<proteinExistence type="inferred from homology"/>
<dbReference type="Proteomes" id="UP000256695">
    <property type="component" value="Unassembled WGS sequence"/>
</dbReference>
<dbReference type="EMBL" id="NXLX01000004">
    <property type="protein sequence ID" value="RDU74153.1"/>
    <property type="molecule type" value="Genomic_DNA"/>
</dbReference>
<comment type="function">
    <text evidence="5">An accessory protein needed during the final step in the assembly of 30S ribosomal subunit, possibly for assembly of the head region. Essential for efficient processing of 16S rRNA. May be needed both before and after RbfA during the maturation of 16S rRNA. It has affinity for free ribosomal 30S subunits but not for 70S ribosomes.</text>
</comment>
<keyword evidence="9" id="KW-1185">Reference proteome</keyword>
<evidence type="ECO:0000259" key="6">
    <source>
        <dbReference type="Pfam" id="PF01782"/>
    </source>
</evidence>
<evidence type="ECO:0000313" key="8">
    <source>
        <dbReference type="EMBL" id="RDU74153.1"/>
    </source>
</evidence>
<comment type="caution">
    <text evidence="8">The sequence shown here is derived from an EMBL/GenBank/DDBJ whole genome shotgun (WGS) entry which is preliminary data.</text>
</comment>
<dbReference type="GO" id="GO:0042274">
    <property type="term" value="P:ribosomal small subunit biogenesis"/>
    <property type="evidence" value="ECO:0007669"/>
    <property type="project" value="UniProtKB-UniRule"/>
</dbReference>
<comment type="subcellular location">
    <subcellularLocation>
        <location evidence="5">Cytoplasm</location>
    </subcellularLocation>
</comment>
<comment type="domain">
    <text evidence="5">The PRC barrel domain binds ribosomal protein uS19.</text>
</comment>